<evidence type="ECO:0000256" key="6">
    <source>
        <dbReference type="ARBA" id="ARBA00023157"/>
    </source>
</evidence>
<evidence type="ECO:0000256" key="7">
    <source>
        <dbReference type="PIRSR" id="PIRSR601461-1"/>
    </source>
</evidence>
<keyword evidence="6" id="KW-1015">Disulfide bond</keyword>
<protein>
    <recommendedName>
        <fullName evidence="8">Peptidase A1 domain-containing protein</fullName>
    </recommendedName>
</protein>
<keyword evidence="3" id="KW-0732">Signal</keyword>
<organism evidence="9 10">
    <name type="scientific">Urochloa decumbens</name>
    <dbReference type="NCBI Taxonomy" id="240449"/>
    <lineage>
        <taxon>Eukaryota</taxon>
        <taxon>Viridiplantae</taxon>
        <taxon>Streptophyta</taxon>
        <taxon>Embryophyta</taxon>
        <taxon>Tracheophyta</taxon>
        <taxon>Spermatophyta</taxon>
        <taxon>Magnoliopsida</taxon>
        <taxon>Liliopsida</taxon>
        <taxon>Poales</taxon>
        <taxon>Poaceae</taxon>
        <taxon>PACMAD clade</taxon>
        <taxon>Panicoideae</taxon>
        <taxon>Panicodae</taxon>
        <taxon>Paniceae</taxon>
        <taxon>Melinidinae</taxon>
        <taxon>Urochloa</taxon>
    </lineage>
</organism>
<dbReference type="InterPro" id="IPR001461">
    <property type="entry name" value="Aspartic_peptidase_A1"/>
</dbReference>
<evidence type="ECO:0000313" key="10">
    <source>
        <dbReference type="Proteomes" id="UP001497457"/>
    </source>
</evidence>
<feature type="active site" evidence="7">
    <location>
        <position position="369"/>
    </location>
</feature>
<dbReference type="InterPro" id="IPR033121">
    <property type="entry name" value="PEPTIDASE_A1"/>
</dbReference>
<keyword evidence="4" id="KW-0064">Aspartyl protease</keyword>
<dbReference type="Pfam" id="PF14541">
    <property type="entry name" value="TAXi_C"/>
    <property type="match status" value="1"/>
</dbReference>
<dbReference type="Pfam" id="PF14543">
    <property type="entry name" value="TAXi_N"/>
    <property type="match status" value="1"/>
</dbReference>
<dbReference type="InterPro" id="IPR032861">
    <property type="entry name" value="TAXi_N"/>
</dbReference>
<evidence type="ECO:0000256" key="5">
    <source>
        <dbReference type="ARBA" id="ARBA00022801"/>
    </source>
</evidence>
<evidence type="ECO:0000256" key="3">
    <source>
        <dbReference type="ARBA" id="ARBA00022729"/>
    </source>
</evidence>
<evidence type="ECO:0000256" key="1">
    <source>
        <dbReference type="ARBA" id="ARBA00007447"/>
    </source>
</evidence>
<dbReference type="Gene3D" id="2.40.70.10">
    <property type="entry name" value="Acid Proteases"/>
    <property type="match status" value="2"/>
</dbReference>
<feature type="domain" description="Peptidase A1" evidence="8">
    <location>
        <begin position="146"/>
        <end position="484"/>
    </location>
</feature>
<dbReference type="GO" id="GO:0006508">
    <property type="term" value="P:proteolysis"/>
    <property type="evidence" value="ECO:0007669"/>
    <property type="project" value="UniProtKB-KW"/>
</dbReference>
<dbReference type="PANTHER" id="PTHR13683:SF904">
    <property type="entry name" value="PROTEIN ASPARTIC PROTEASE IN GUARD CELL 1-LIKE"/>
    <property type="match status" value="1"/>
</dbReference>
<dbReference type="FunFam" id="2.40.70.10:FF:000021">
    <property type="entry name" value="Aspartyl protease AED1"/>
    <property type="match status" value="1"/>
</dbReference>
<sequence>MSSKNSRNEYLKMACQTRPSSVQRTRRGFFVHGTMARALLLCFLLCSCCSVSTGHGHERSPADAASVQKVTSSSNRRVLLPLAHRRRSRLPAQTKQEPSLAETLRRDEARRNHIIGRSVRQMAVQSPNNGVVVPAELGYSVDSLEYVVTVGFGTPAVPQTVLIDSGSDFAWIQCKPCGSGNCDPQKDPMFDPRTSSTYTPIPCNSDACRSISYNEGNGCTEDSACGFTLSYADGSNSTGVYSSDKLTLAPGVTVDGFRFGCAHGQGGRDDMSDGLIGLGNSPESLVSQASPSNSGGAFSYCLPPTASSAGFLALGVPSDTSGFAFTPMHPSDHIAVFYKVTLTGISVAGSPLDVPPSAFPHGDFGMIVDSGTVITWLPAAPYAALRAAFRRAMAAYPLAAPIHPVDTCYNLTGYDGNVTVPGVAMTFLGGATVELDNPSGILVEGCLAFAGVRPDIHGNGVIGNVNQRGFEVLYDTKQLRVGFRAEAC</sequence>
<reference evidence="9 10" key="2">
    <citation type="submission" date="2024-10" db="EMBL/GenBank/DDBJ databases">
        <authorList>
            <person name="Ryan C."/>
        </authorList>
    </citation>
    <scope>NUCLEOTIDE SEQUENCE [LARGE SCALE GENOMIC DNA]</scope>
</reference>
<dbReference type="EMBL" id="OZ075144">
    <property type="protein sequence ID" value="CAL5043126.1"/>
    <property type="molecule type" value="Genomic_DNA"/>
</dbReference>
<dbReference type="Proteomes" id="UP001497457">
    <property type="component" value="Chromosome 34rd"/>
</dbReference>
<keyword evidence="5" id="KW-0378">Hydrolase</keyword>
<dbReference type="SUPFAM" id="SSF50630">
    <property type="entry name" value="Acid proteases"/>
    <property type="match status" value="1"/>
</dbReference>
<reference evidence="10" key="1">
    <citation type="submission" date="2024-06" db="EMBL/GenBank/DDBJ databases">
        <authorList>
            <person name="Ryan C."/>
        </authorList>
    </citation>
    <scope>NUCLEOTIDE SEQUENCE [LARGE SCALE GENOMIC DNA]</scope>
</reference>
<dbReference type="AlphaFoldDB" id="A0ABC9DQF3"/>
<dbReference type="InterPro" id="IPR032799">
    <property type="entry name" value="TAXi_C"/>
</dbReference>
<gene>
    <name evidence="9" type="ORF">URODEC1_LOCUS87542</name>
</gene>
<dbReference type="GO" id="GO:0004190">
    <property type="term" value="F:aspartic-type endopeptidase activity"/>
    <property type="evidence" value="ECO:0007669"/>
    <property type="project" value="UniProtKB-KW"/>
</dbReference>
<feature type="active site" evidence="7">
    <location>
        <position position="164"/>
    </location>
</feature>
<proteinExistence type="inferred from homology"/>
<evidence type="ECO:0000256" key="2">
    <source>
        <dbReference type="ARBA" id="ARBA00022670"/>
    </source>
</evidence>
<dbReference type="InterPro" id="IPR021109">
    <property type="entry name" value="Peptidase_aspartic_dom_sf"/>
</dbReference>
<keyword evidence="10" id="KW-1185">Reference proteome</keyword>
<dbReference type="PANTHER" id="PTHR13683">
    <property type="entry name" value="ASPARTYL PROTEASES"/>
    <property type="match status" value="1"/>
</dbReference>
<evidence type="ECO:0000313" key="9">
    <source>
        <dbReference type="EMBL" id="CAL5043126.1"/>
    </source>
</evidence>
<accession>A0ABC9DQF3</accession>
<keyword evidence="2" id="KW-0645">Protease</keyword>
<dbReference type="FunFam" id="2.40.70.10:FF:000013">
    <property type="entry name" value="Aspartyl protease AED1"/>
    <property type="match status" value="1"/>
</dbReference>
<name>A0ABC9DQF3_9POAL</name>
<dbReference type="PROSITE" id="PS51767">
    <property type="entry name" value="PEPTIDASE_A1"/>
    <property type="match status" value="1"/>
</dbReference>
<evidence type="ECO:0000256" key="4">
    <source>
        <dbReference type="ARBA" id="ARBA00022750"/>
    </source>
</evidence>
<comment type="similarity">
    <text evidence="1">Belongs to the peptidase A1 family.</text>
</comment>
<evidence type="ECO:0000259" key="8">
    <source>
        <dbReference type="PROSITE" id="PS51767"/>
    </source>
</evidence>